<dbReference type="PROSITE" id="PS00600">
    <property type="entry name" value="AA_TRANSFER_CLASS_3"/>
    <property type="match status" value="1"/>
</dbReference>
<evidence type="ECO:0000313" key="5">
    <source>
        <dbReference type="EMBL" id="SCW71824.1"/>
    </source>
</evidence>
<keyword evidence="1 4" id="KW-0032">Aminotransferase</keyword>
<dbReference type="InterPro" id="IPR005814">
    <property type="entry name" value="Aminotrans_3"/>
</dbReference>
<comment type="cofactor">
    <cofactor evidence="4">
        <name>pyridoxal 5'-phosphate</name>
        <dbReference type="ChEBI" id="CHEBI:597326"/>
    </cofactor>
    <text evidence="4">Binds 1 pyridoxal phosphate per subunit.</text>
</comment>
<dbReference type="EMBL" id="FMTS01000005">
    <property type="protein sequence ID" value="SCW71824.1"/>
    <property type="molecule type" value="Genomic_DNA"/>
</dbReference>
<comment type="miscellaneous">
    <text evidence="4">May also have succinyldiaminopimelate aminotransferase activity, thus carrying out the corresponding step in lysine biosynthesis.</text>
</comment>
<dbReference type="InterPro" id="IPR004636">
    <property type="entry name" value="AcOrn/SuccOrn_fam"/>
</dbReference>
<proteinExistence type="inferred from homology"/>
<feature type="binding site" evidence="4">
    <location>
        <position position="147"/>
    </location>
    <ligand>
        <name>pyridoxal 5'-phosphate</name>
        <dbReference type="ChEBI" id="CHEBI:597326"/>
    </ligand>
</feature>
<dbReference type="SUPFAM" id="SSF53383">
    <property type="entry name" value="PLP-dependent transferases"/>
    <property type="match status" value="1"/>
</dbReference>
<dbReference type="PANTHER" id="PTHR11986">
    <property type="entry name" value="AMINOTRANSFERASE CLASS III"/>
    <property type="match status" value="1"/>
</dbReference>
<dbReference type="GO" id="GO:0030170">
    <property type="term" value="F:pyridoxal phosphate binding"/>
    <property type="evidence" value="ECO:0007669"/>
    <property type="project" value="InterPro"/>
</dbReference>
<organism evidence="5 6">
    <name type="scientific">Asticcacaulis taihuensis</name>
    <dbReference type="NCBI Taxonomy" id="260084"/>
    <lineage>
        <taxon>Bacteria</taxon>
        <taxon>Pseudomonadati</taxon>
        <taxon>Pseudomonadota</taxon>
        <taxon>Alphaproteobacteria</taxon>
        <taxon>Caulobacterales</taxon>
        <taxon>Caulobacteraceae</taxon>
        <taxon>Asticcacaulis</taxon>
    </lineage>
</organism>
<dbReference type="InterPro" id="IPR050103">
    <property type="entry name" value="Class-III_PLP-dep_AT"/>
</dbReference>
<keyword evidence="4" id="KW-0028">Amino-acid biosynthesis</keyword>
<keyword evidence="4" id="KW-0055">Arginine biosynthesis</keyword>
<feature type="modified residue" description="N6-(pyridoxal phosphate)lysine" evidence="4">
    <location>
        <position position="262"/>
    </location>
</feature>
<feature type="binding site" evidence="4">
    <location>
        <position position="291"/>
    </location>
    <ligand>
        <name>pyridoxal 5'-phosphate</name>
        <dbReference type="ChEBI" id="CHEBI:597326"/>
    </ligand>
</feature>
<dbReference type="InterPro" id="IPR015424">
    <property type="entry name" value="PyrdxlP-dep_Trfase"/>
</dbReference>
<dbReference type="Gene3D" id="3.40.640.10">
    <property type="entry name" value="Type I PLP-dependent aspartate aminotransferase-like (Major domain)"/>
    <property type="match status" value="1"/>
</dbReference>
<evidence type="ECO:0000313" key="6">
    <source>
        <dbReference type="Proteomes" id="UP000199150"/>
    </source>
</evidence>
<dbReference type="FunFam" id="3.40.640.10:FF:000004">
    <property type="entry name" value="Acetylornithine aminotransferase"/>
    <property type="match status" value="1"/>
</dbReference>
<evidence type="ECO:0000256" key="2">
    <source>
        <dbReference type="ARBA" id="ARBA00022679"/>
    </source>
</evidence>
<dbReference type="InterPro" id="IPR015421">
    <property type="entry name" value="PyrdxlP-dep_Trfase_major"/>
</dbReference>
<evidence type="ECO:0000256" key="1">
    <source>
        <dbReference type="ARBA" id="ARBA00022576"/>
    </source>
</evidence>
<dbReference type="InterPro" id="IPR015422">
    <property type="entry name" value="PyrdxlP-dep_Trfase_small"/>
</dbReference>
<comment type="subunit">
    <text evidence="4">Homodimer.</text>
</comment>
<dbReference type="GO" id="GO:0003992">
    <property type="term" value="F:N2-acetyl-L-ornithine:2-oxoglutarate 5-aminotransferase activity"/>
    <property type="evidence" value="ECO:0007669"/>
    <property type="project" value="UniProtKB-UniRule"/>
</dbReference>
<keyword evidence="6" id="KW-1185">Reference proteome</keyword>
<dbReference type="GO" id="GO:0005737">
    <property type="term" value="C:cytoplasm"/>
    <property type="evidence" value="ECO:0007669"/>
    <property type="project" value="UniProtKB-SubCell"/>
</dbReference>
<feature type="binding site" evidence="4">
    <location>
        <position position="150"/>
    </location>
    <ligand>
        <name>N(2)-acetyl-L-ornithine</name>
        <dbReference type="ChEBI" id="CHEBI:57805"/>
    </ligand>
</feature>
<feature type="binding site" evidence="4">
    <location>
        <begin position="114"/>
        <end position="115"/>
    </location>
    <ligand>
        <name>pyridoxal 5'-phosphate</name>
        <dbReference type="ChEBI" id="CHEBI:597326"/>
    </ligand>
</feature>
<comment type="similarity">
    <text evidence="4">Belongs to the class-III pyridoxal-phosphate-dependent aminotransferase family. ArgD subfamily.</text>
</comment>
<comment type="subcellular location">
    <subcellularLocation>
        <location evidence="4">Cytoplasm</location>
    </subcellularLocation>
</comment>
<dbReference type="GO" id="GO:0006526">
    <property type="term" value="P:L-arginine biosynthetic process"/>
    <property type="evidence" value="ECO:0007669"/>
    <property type="project" value="UniProtKB-UniRule"/>
</dbReference>
<feature type="binding site" evidence="4">
    <location>
        <position position="290"/>
    </location>
    <ligand>
        <name>N(2)-acetyl-L-ornithine</name>
        <dbReference type="ChEBI" id="CHEBI:57805"/>
    </ligand>
</feature>
<name>A0A1G4SRH9_9CAUL</name>
<dbReference type="Gene3D" id="3.90.1150.10">
    <property type="entry name" value="Aspartate Aminotransferase, domain 1"/>
    <property type="match status" value="1"/>
</dbReference>
<dbReference type="PIRSF" id="PIRSF000521">
    <property type="entry name" value="Transaminase_4ab_Lys_Orn"/>
    <property type="match status" value="1"/>
</dbReference>
<dbReference type="CDD" id="cd00610">
    <property type="entry name" value="OAT_like"/>
    <property type="match status" value="1"/>
</dbReference>
<protein>
    <recommendedName>
        <fullName evidence="4">Acetylornithine aminotransferase</fullName>
        <shortName evidence="4">ACOAT</shortName>
        <ecNumber evidence="4">2.6.1.11</ecNumber>
    </recommendedName>
</protein>
<dbReference type="HAMAP" id="MF_01107">
    <property type="entry name" value="ArgD_aminotrans_3"/>
    <property type="match status" value="1"/>
</dbReference>
<dbReference type="Pfam" id="PF00202">
    <property type="entry name" value="Aminotran_3"/>
    <property type="match status" value="1"/>
</dbReference>
<dbReference type="GO" id="GO:0042802">
    <property type="term" value="F:identical protein binding"/>
    <property type="evidence" value="ECO:0007669"/>
    <property type="project" value="TreeGrafter"/>
</dbReference>
<dbReference type="Proteomes" id="UP000199150">
    <property type="component" value="Unassembled WGS sequence"/>
</dbReference>
<evidence type="ECO:0000256" key="4">
    <source>
        <dbReference type="HAMAP-Rule" id="MF_01107"/>
    </source>
</evidence>
<sequence>MREVRRVFRRFWGIAMTQSEDHLFGVYARAPIEVERGEGSRLYDRSGREYLDFVQGIAVNGLGHANPVLIDALNAQAQKLWHVSNIFRIPGQDELAGKLCASSFADQVFFTNSGTEAVECALKLARKYHASKGHDERIDIIGFQGAFHGRTYAAVTAAGNQTYLEGFGPRLPGFVNVSLDDHDALRAAAEAPTAAAILVEPVQGEGGARALTDPELQMLRDLCDANGLLLIFDEIQCGMGRSGKLWAYEHSGVTPDVMCIAKALGGGFPIGACLATREAASGMVVGSHGSTFGGNPLAMAVGIAAFDEISKPELLENVVKVSGYLKQQLEGLKQTYPDMIADVRGKGLLIGIKLKPNNREMMALARDNGLLVAGGGENCIRMLPALNLTEADAREALERLEKTFVAAREKAKETA</sequence>
<dbReference type="NCBIfam" id="NF002325">
    <property type="entry name" value="PRK01278.1"/>
    <property type="match status" value="1"/>
</dbReference>
<dbReference type="EC" id="2.6.1.11" evidence="4"/>
<dbReference type="NCBIfam" id="TIGR00707">
    <property type="entry name" value="argD"/>
    <property type="match status" value="1"/>
</dbReference>
<reference evidence="6" key="1">
    <citation type="submission" date="2016-10" db="EMBL/GenBank/DDBJ databases">
        <authorList>
            <person name="Varghese N."/>
            <person name="Submissions S."/>
        </authorList>
    </citation>
    <scope>NUCLEOTIDE SEQUENCE [LARGE SCALE GENOMIC DNA]</scope>
    <source>
        <strain evidence="6">CGMCC 1.3431</strain>
    </source>
</reference>
<feature type="binding site" evidence="4">
    <location>
        <begin position="233"/>
        <end position="236"/>
    </location>
    <ligand>
        <name>pyridoxal 5'-phosphate</name>
        <dbReference type="ChEBI" id="CHEBI:597326"/>
    </ligand>
</feature>
<dbReference type="UniPathway" id="UPA00068">
    <property type="reaction ID" value="UER00109"/>
</dbReference>
<comment type="catalytic activity">
    <reaction evidence="4">
        <text>N(2)-acetyl-L-ornithine + 2-oxoglutarate = N-acetyl-L-glutamate 5-semialdehyde + L-glutamate</text>
        <dbReference type="Rhea" id="RHEA:18049"/>
        <dbReference type="ChEBI" id="CHEBI:16810"/>
        <dbReference type="ChEBI" id="CHEBI:29123"/>
        <dbReference type="ChEBI" id="CHEBI:29985"/>
        <dbReference type="ChEBI" id="CHEBI:57805"/>
        <dbReference type="EC" id="2.6.1.11"/>
    </reaction>
</comment>
<keyword evidence="4" id="KW-0963">Cytoplasm</keyword>
<dbReference type="STRING" id="260084.SAMN02927928_2868"/>
<accession>A0A1G4SRH9</accession>
<keyword evidence="2 4" id="KW-0808">Transferase</keyword>
<comment type="pathway">
    <text evidence="4">Amino-acid biosynthesis; L-arginine biosynthesis; N(2)-acetyl-L-ornithine from L-glutamate: step 4/4.</text>
</comment>
<dbReference type="AlphaFoldDB" id="A0A1G4SRH9"/>
<gene>
    <name evidence="4" type="primary">argD</name>
    <name evidence="5" type="ORF">SAMN02927928_2868</name>
</gene>
<dbReference type="InterPro" id="IPR049704">
    <property type="entry name" value="Aminotrans_3_PPA_site"/>
</dbReference>
<dbReference type="PANTHER" id="PTHR11986:SF113">
    <property type="entry name" value="SUCCINYLORNITHINE TRANSAMINASE"/>
    <property type="match status" value="1"/>
</dbReference>
<evidence type="ECO:0000256" key="3">
    <source>
        <dbReference type="ARBA" id="ARBA00022898"/>
    </source>
</evidence>
<keyword evidence="3 4" id="KW-0663">Pyridoxal phosphate</keyword>